<keyword evidence="4 6" id="KW-0472">Membrane</keyword>
<evidence type="ECO:0000256" key="5">
    <source>
        <dbReference type="SAM" id="MobiDB-lite"/>
    </source>
</evidence>
<feature type="transmembrane region" description="Helical" evidence="6">
    <location>
        <begin position="324"/>
        <end position="343"/>
    </location>
</feature>
<feature type="transmembrane region" description="Helical" evidence="6">
    <location>
        <begin position="297"/>
        <end position="317"/>
    </location>
</feature>
<evidence type="ECO:0000313" key="8">
    <source>
        <dbReference type="Proteomes" id="UP000594260"/>
    </source>
</evidence>
<dbReference type="AlphaFoldDB" id="A0A7M7JU03"/>
<comment type="subcellular location">
    <subcellularLocation>
        <location evidence="1">Membrane</location>
        <topology evidence="1">Multi-pass membrane protein</topology>
    </subcellularLocation>
</comment>
<feature type="transmembrane region" description="Helical" evidence="6">
    <location>
        <begin position="504"/>
        <end position="525"/>
    </location>
</feature>
<accession>A0A7M7JU03</accession>
<feature type="region of interest" description="Disordered" evidence="5">
    <location>
        <begin position="729"/>
        <end position="748"/>
    </location>
</feature>
<evidence type="ECO:0000256" key="1">
    <source>
        <dbReference type="ARBA" id="ARBA00004141"/>
    </source>
</evidence>
<sequence>MHLLFPRQSPPYDYHNIATRPSSELHERPYGSSVKGPRSSPHAKPQRSARMSSSFFSFQSLKRGRSYSDDHSSLPAPGTASPYSTMRSTKYIHVLDPSYSTGTASTIDSGSIYSDSYGRSLIRRPYSRMNTLQNKGAGGRGLNPRPDPVESLGTFGKWHFLILVYTIVLGLVVAFQDTVGLDFLAPRNIAYQCDYFGNGSTITSVQTRSDLLDSIRLRDDERRLVERCFTRDFDVRNGSELLPSFESSGSGGNATEVLVVDPNSSKPCRKWVFPQDVHKRTMIEEWELVCDDSWLSLFPRGAHLAGLLCGALFWALLADRWGRVPSIALANVLHVGASVAAAFAPSWEYFALAKAGSSFGLGGMLIAFILQLETLVAHMRCWVVAGMFLSWSLGLVALPASALWLSPNWRYLQLAITAFSVVLLPLLLFFRESPRWLLTSGRYERAEKCITAIASINGKVFSEMDAMHLRQSYLDHETLYGGAIGDFRRDSGGMKQRSMFEPSVRCNTICTFIIMAILGYLLYLGKSPTQTVADPYGYMAHPRDNLFWGYVVWCVTEVTAAVFAMYALRFWSRKWTAIFCYLLLACIYAATYLVPQYIGDHVWYGAGLAMADRFVASTILAIVSIYCDEVFPTTVRALGSASKHVCFRFALLAEPLFRDMMPTDDLPEASPVINGTLCLLSILLLIILPETYNKPLADTAYDVSTLRRASKQSQSTTLKKVIISEIGSGTTARNNNNTHKNSKNIDNKRSTVNKYHKKMGSPVLAQMPRTRKPRLLERGTATTSFMYDNLDFTHTKF</sequence>
<feature type="transmembrane region" description="Helical" evidence="6">
    <location>
        <begin position="575"/>
        <end position="594"/>
    </location>
</feature>
<dbReference type="Pfam" id="PF00083">
    <property type="entry name" value="Sugar_tr"/>
    <property type="match status" value="1"/>
</dbReference>
<feature type="transmembrane region" description="Helical" evidence="6">
    <location>
        <begin position="349"/>
        <end position="370"/>
    </location>
</feature>
<evidence type="ECO:0000256" key="4">
    <source>
        <dbReference type="ARBA" id="ARBA00023136"/>
    </source>
</evidence>
<dbReference type="InParanoid" id="A0A7M7JU03"/>
<dbReference type="InterPro" id="IPR005828">
    <property type="entry name" value="MFS_sugar_transport-like"/>
</dbReference>
<evidence type="ECO:0000256" key="2">
    <source>
        <dbReference type="ARBA" id="ARBA00022692"/>
    </source>
</evidence>
<dbReference type="SUPFAM" id="SSF103473">
    <property type="entry name" value="MFS general substrate transporter"/>
    <property type="match status" value="1"/>
</dbReference>
<dbReference type="PANTHER" id="PTHR24064">
    <property type="entry name" value="SOLUTE CARRIER FAMILY 22 MEMBER"/>
    <property type="match status" value="1"/>
</dbReference>
<name>A0A7M7JU03_VARDE</name>
<feature type="transmembrane region" description="Helical" evidence="6">
    <location>
        <begin position="669"/>
        <end position="688"/>
    </location>
</feature>
<proteinExistence type="predicted"/>
<reference evidence="7" key="1">
    <citation type="submission" date="2021-01" db="UniProtKB">
        <authorList>
            <consortium name="EnsemblMetazoa"/>
        </authorList>
    </citation>
    <scope>IDENTIFICATION</scope>
</reference>
<dbReference type="RefSeq" id="XP_022657192.1">
    <property type="nucleotide sequence ID" value="XM_022801457.1"/>
</dbReference>
<feature type="transmembrane region" description="Helical" evidence="6">
    <location>
        <begin position="411"/>
        <end position="430"/>
    </location>
</feature>
<dbReference type="GO" id="GO:0016020">
    <property type="term" value="C:membrane"/>
    <property type="evidence" value="ECO:0007669"/>
    <property type="project" value="UniProtKB-SubCell"/>
</dbReference>
<dbReference type="Gene3D" id="1.20.1250.20">
    <property type="entry name" value="MFS general substrate transporter like domains"/>
    <property type="match status" value="1"/>
</dbReference>
<dbReference type="InterPro" id="IPR036259">
    <property type="entry name" value="MFS_trans_sf"/>
</dbReference>
<dbReference type="GeneID" id="111248692"/>
<protein>
    <submittedName>
        <fullName evidence="7">Uncharacterized protein</fullName>
    </submittedName>
</protein>
<dbReference type="GO" id="GO:0022857">
    <property type="term" value="F:transmembrane transporter activity"/>
    <property type="evidence" value="ECO:0007669"/>
    <property type="project" value="InterPro"/>
</dbReference>
<evidence type="ECO:0000313" key="7">
    <source>
        <dbReference type="EnsemblMetazoa" id="XP_022657192"/>
    </source>
</evidence>
<feature type="region of interest" description="Disordered" evidence="5">
    <location>
        <begin position="1"/>
        <end position="53"/>
    </location>
</feature>
<keyword evidence="8" id="KW-1185">Reference proteome</keyword>
<feature type="transmembrane region" description="Helical" evidence="6">
    <location>
        <begin position="382"/>
        <end position="405"/>
    </location>
</feature>
<evidence type="ECO:0000256" key="3">
    <source>
        <dbReference type="ARBA" id="ARBA00022989"/>
    </source>
</evidence>
<dbReference type="EnsemblMetazoa" id="XM_022801457">
    <property type="protein sequence ID" value="XP_022657192"/>
    <property type="gene ID" value="LOC111248692"/>
</dbReference>
<evidence type="ECO:0000256" key="6">
    <source>
        <dbReference type="SAM" id="Phobius"/>
    </source>
</evidence>
<dbReference type="OrthoDB" id="5296287at2759"/>
<keyword evidence="3 6" id="KW-1133">Transmembrane helix</keyword>
<dbReference type="KEGG" id="vde:111248692"/>
<organism evidence="7 8">
    <name type="scientific">Varroa destructor</name>
    <name type="common">Honeybee mite</name>
    <dbReference type="NCBI Taxonomy" id="109461"/>
    <lineage>
        <taxon>Eukaryota</taxon>
        <taxon>Metazoa</taxon>
        <taxon>Ecdysozoa</taxon>
        <taxon>Arthropoda</taxon>
        <taxon>Chelicerata</taxon>
        <taxon>Arachnida</taxon>
        <taxon>Acari</taxon>
        <taxon>Parasitiformes</taxon>
        <taxon>Mesostigmata</taxon>
        <taxon>Gamasina</taxon>
        <taxon>Dermanyssoidea</taxon>
        <taxon>Varroidae</taxon>
        <taxon>Varroa</taxon>
    </lineage>
</organism>
<dbReference type="Proteomes" id="UP000594260">
    <property type="component" value="Unplaced"/>
</dbReference>
<feature type="transmembrane region" description="Helical" evidence="6">
    <location>
        <begin position="545"/>
        <end position="568"/>
    </location>
</feature>
<keyword evidence="2 6" id="KW-0812">Transmembrane</keyword>